<dbReference type="NCBIfam" id="TIGR01640">
    <property type="entry name" value="F_box_assoc_1"/>
    <property type="match status" value="1"/>
</dbReference>
<dbReference type="SMART" id="SM00256">
    <property type="entry name" value="FBOX"/>
    <property type="match status" value="1"/>
</dbReference>
<dbReference type="CDD" id="cd22157">
    <property type="entry name" value="F-box_AtFBW1-like"/>
    <property type="match status" value="1"/>
</dbReference>
<dbReference type="InterPro" id="IPR050796">
    <property type="entry name" value="SCF_F-box_component"/>
</dbReference>
<dbReference type="STRING" id="4529.A0A0E0RE70"/>
<dbReference type="Pfam" id="PF08268">
    <property type="entry name" value="FBA_3"/>
    <property type="match status" value="1"/>
</dbReference>
<evidence type="ECO:0000313" key="3">
    <source>
        <dbReference type="Proteomes" id="UP000008022"/>
    </source>
</evidence>
<dbReference type="PROSITE" id="PS50181">
    <property type="entry name" value="FBOX"/>
    <property type="match status" value="1"/>
</dbReference>
<reference evidence="2" key="2">
    <citation type="submission" date="2015-06" db="UniProtKB">
        <authorList>
            <consortium name="EnsemblPlants"/>
        </authorList>
    </citation>
    <scope>IDENTIFICATION</scope>
</reference>
<accession>A0A0E0RE70</accession>
<name>A0A0E0RE70_ORYRU</name>
<dbReference type="AlphaFoldDB" id="A0A0E0RE70"/>
<dbReference type="SUPFAM" id="SSF81383">
    <property type="entry name" value="F-box domain"/>
    <property type="match status" value="1"/>
</dbReference>
<dbReference type="PANTHER" id="PTHR31672">
    <property type="entry name" value="BNACNNG10540D PROTEIN"/>
    <property type="match status" value="1"/>
</dbReference>
<dbReference type="Gramene" id="ORUFI12G04500.2">
    <property type="protein sequence ID" value="ORUFI12G04500.2"/>
    <property type="gene ID" value="ORUFI12G04500"/>
</dbReference>
<proteinExistence type="predicted"/>
<keyword evidence="3" id="KW-1185">Reference proteome</keyword>
<dbReference type="EnsemblPlants" id="ORUFI12G04500.2">
    <property type="protein sequence ID" value="ORUFI12G04500.2"/>
    <property type="gene ID" value="ORUFI12G04500"/>
</dbReference>
<evidence type="ECO:0000313" key="2">
    <source>
        <dbReference type="EnsemblPlants" id="ORUFI12G04500.2"/>
    </source>
</evidence>
<dbReference type="InterPro" id="IPR013187">
    <property type="entry name" value="F-box-assoc_dom_typ3"/>
</dbReference>
<dbReference type="Gene3D" id="1.20.1280.50">
    <property type="match status" value="1"/>
</dbReference>
<dbReference type="InterPro" id="IPR017451">
    <property type="entry name" value="F-box-assoc_interact_dom"/>
</dbReference>
<sequence>MAQLGLKIRQASESGPSSRRRRAAEAAIPFWIGYDGSRSPPAGTERSRCPFDIVGMMAKRCTDILLAPRPRKTKRIDINSCRSRFLLPYIPDEVMFDVLLRLPSKSLMRFKSVCKAWHAMISSPIFINAHLEWSKLKPSSLLMAPGFYQKQKNGQNIAFLMGLYKYQGGNNNVLDTWTRPVHCDGLLLVSNMSKKMIIYNPSTREIVVSLPKGSRNLHKGTGIGFGFDPRSSKYKVARVFYQRDDKTSMLVCKFEVLTLGTINVWRQTEDPPYPIGKSTPVHVKGAIYWMVSRTSLCPDPPNTLVRFCLTDEKFSLFPCPCNVKPSCLTGLGDELYCGYFFSQPLQLEIWGCSVVGQKPEWTRRCALQIPPDVIKRPVASPLVVFHGKMLLLALKKVYKYDIQACKLEKIPLVVEDFMCYDRENNMYQTYSKKEVLTSWKTYICHANTLGHVFLLVN</sequence>
<dbReference type="Pfam" id="PF00646">
    <property type="entry name" value="F-box"/>
    <property type="match status" value="1"/>
</dbReference>
<dbReference type="InterPro" id="IPR036047">
    <property type="entry name" value="F-box-like_dom_sf"/>
</dbReference>
<dbReference type="InterPro" id="IPR001810">
    <property type="entry name" value="F-box_dom"/>
</dbReference>
<dbReference type="OMA" id="MCYDREN"/>
<reference evidence="3" key="1">
    <citation type="submission" date="2013-06" db="EMBL/GenBank/DDBJ databases">
        <authorList>
            <person name="Zhao Q."/>
        </authorList>
    </citation>
    <scope>NUCLEOTIDE SEQUENCE</scope>
    <source>
        <strain evidence="3">cv. W1943</strain>
    </source>
</reference>
<dbReference type="PANTHER" id="PTHR31672:SF13">
    <property type="entry name" value="F-BOX PROTEIN CPR30-LIKE"/>
    <property type="match status" value="1"/>
</dbReference>
<evidence type="ECO:0000259" key="1">
    <source>
        <dbReference type="PROSITE" id="PS50181"/>
    </source>
</evidence>
<organism evidence="2 3">
    <name type="scientific">Oryza rufipogon</name>
    <name type="common">Brownbeard rice</name>
    <name type="synonym">Asian wild rice</name>
    <dbReference type="NCBI Taxonomy" id="4529"/>
    <lineage>
        <taxon>Eukaryota</taxon>
        <taxon>Viridiplantae</taxon>
        <taxon>Streptophyta</taxon>
        <taxon>Embryophyta</taxon>
        <taxon>Tracheophyta</taxon>
        <taxon>Spermatophyta</taxon>
        <taxon>Magnoliopsida</taxon>
        <taxon>Liliopsida</taxon>
        <taxon>Poales</taxon>
        <taxon>Poaceae</taxon>
        <taxon>BOP clade</taxon>
        <taxon>Oryzoideae</taxon>
        <taxon>Oryzeae</taxon>
        <taxon>Oryzinae</taxon>
        <taxon>Oryza</taxon>
    </lineage>
</organism>
<feature type="domain" description="F-box" evidence="1">
    <location>
        <begin position="84"/>
        <end position="136"/>
    </location>
</feature>
<dbReference type="Proteomes" id="UP000008022">
    <property type="component" value="Unassembled WGS sequence"/>
</dbReference>
<protein>
    <recommendedName>
        <fullName evidence="1">F-box domain-containing protein</fullName>
    </recommendedName>
</protein>